<keyword evidence="2" id="KW-1133">Transmembrane helix</keyword>
<sequence length="89" mass="9031">MSTSEKSAVPRRVRTGTVVWGAVILAIAALILVSLLTGIRFDPGIVLLGLLIGAGIALVVGGIYSMTRRSSAAGDDPDGDNGHTETAGL</sequence>
<evidence type="ECO:0000256" key="2">
    <source>
        <dbReference type="SAM" id="Phobius"/>
    </source>
</evidence>
<keyword evidence="4" id="KW-1185">Reference proteome</keyword>
<name>A0A4R5TWW6_9MICC</name>
<feature type="transmembrane region" description="Helical" evidence="2">
    <location>
        <begin position="18"/>
        <end position="39"/>
    </location>
</feature>
<keyword evidence="2" id="KW-0812">Transmembrane</keyword>
<dbReference type="RefSeq" id="WP_133403914.1">
    <property type="nucleotide sequence ID" value="NZ_SMTK01000003.1"/>
</dbReference>
<evidence type="ECO:0008006" key="5">
    <source>
        <dbReference type="Google" id="ProtNLM"/>
    </source>
</evidence>
<organism evidence="3 4">
    <name type="scientific">Arthrobacter crusticola</name>
    <dbReference type="NCBI Taxonomy" id="2547960"/>
    <lineage>
        <taxon>Bacteria</taxon>
        <taxon>Bacillati</taxon>
        <taxon>Actinomycetota</taxon>
        <taxon>Actinomycetes</taxon>
        <taxon>Micrococcales</taxon>
        <taxon>Micrococcaceae</taxon>
        <taxon>Arthrobacter</taxon>
    </lineage>
</organism>
<proteinExistence type="predicted"/>
<accession>A0A4R5TWW6</accession>
<feature type="region of interest" description="Disordered" evidence="1">
    <location>
        <begin position="69"/>
        <end position="89"/>
    </location>
</feature>
<comment type="caution">
    <text evidence="3">The sequence shown here is derived from an EMBL/GenBank/DDBJ whole genome shotgun (WGS) entry which is preliminary data.</text>
</comment>
<evidence type="ECO:0000256" key="1">
    <source>
        <dbReference type="SAM" id="MobiDB-lite"/>
    </source>
</evidence>
<dbReference type="Proteomes" id="UP000295411">
    <property type="component" value="Unassembled WGS sequence"/>
</dbReference>
<evidence type="ECO:0000313" key="4">
    <source>
        <dbReference type="Proteomes" id="UP000295411"/>
    </source>
</evidence>
<feature type="transmembrane region" description="Helical" evidence="2">
    <location>
        <begin position="45"/>
        <end position="64"/>
    </location>
</feature>
<protein>
    <recommendedName>
        <fullName evidence="5">DUF2530 domain-containing protein</fullName>
    </recommendedName>
</protein>
<keyword evidence="2" id="KW-0472">Membrane</keyword>
<gene>
    <name evidence="3" type="ORF">E2F48_10475</name>
</gene>
<evidence type="ECO:0000313" key="3">
    <source>
        <dbReference type="EMBL" id="TDK25657.1"/>
    </source>
</evidence>
<dbReference type="EMBL" id="SMTK01000003">
    <property type="protein sequence ID" value="TDK25657.1"/>
    <property type="molecule type" value="Genomic_DNA"/>
</dbReference>
<reference evidence="3 4" key="1">
    <citation type="submission" date="2019-03" db="EMBL/GenBank/DDBJ databases">
        <title>Arthrobacter sp. nov., an bacterium isolated from biocrust in Mu Us Desert.</title>
        <authorList>
            <person name="Lixiong L."/>
        </authorList>
    </citation>
    <scope>NUCLEOTIDE SEQUENCE [LARGE SCALE GENOMIC DNA]</scope>
    <source>
        <strain evidence="3 4">SLN-3</strain>
    </source>
</reference>
<dbReference type="AlphaFoldDB" id="A0A4R5TWW6"/>